<dbReference type="EMBL" id="VYZN01001885">
    <property type="protein sequence ID" value="KAE9521856.1"/>
    <property type="molecule type" value="Genomic_DNA"/>
</dbReference>
<feature type="transmembrane region" description="Helical" evidence="1">
    <location>
        <begin position="73"/>
        <end position="96"/>
    </location>
</feature>
<keyword evidence="1" id="KW-0472">Membrane</keyword>
<reference evidence="2 3" key="1">
    <citation type="submission" date="2019-08" db="EMBL/GenBank/DDBJ databases">
        <title>The genome of the soybean aphid Biotype 1, its phylome, world population structure and adaptation to the North American continent.</title>
        <authorList>
            <person name="Giordano R."/>
            <person name="Donthu R.K."/>
            <person name="Hernandez A.G."/>
            <person name="Wright C.L."/>
            <person name="Zimin A.V."/>
        </authorList>
    </citation>
    <scope>NUCLEOTIDE SEQUENCE [LARGE SCALE GENOMIC DNA]</scope>
    <source>
        <tissue evidence="2">Whole aphids</tissue>
    </source>
</reference>
<proteinExistence type="predicted"/>
<comment type="caution">
    <text evidence="2">The sequence shown here is derived from an EMBL/GenBank/DDBJ whole genome shotgun (WGS) entry which is preliminary data.</text>
</comment>
<evidence type="ECO:0000313" key="3">
    <source>
        <dbReference type="Proteomes" id="UP000475862"/>
    </source>
</evidence>
<feature type="non-terminal residue" evidence="2">
    <location>
        <position position="1"/>
    </location>
</feature>
<feature type="transmembrane region" description="Helical" evidence="1">
    <location>
        <begin position="103"/>
        <end position="123"/>
    </location>
</feature>
<gene>
    <name evidence="2" type="ORF">AGLY_017738</name>
</gene>
<organism evidence="2 3">
    <name type="scientific">Aphis glycines</name>
    <name type="common">Soybean aphid</name>
    <dbReference type="NCBI Taxonomy" id="307491"/>
    <lineage>
        <taxon>Eukaryota</taxon>
        <taxon>Metazoa</taxon>
        <taxon>Ecdysozoa</taxon>
        <taxon>Arthropoda</taxon>
        <taxon>Hexapoda</taxon>
        <taxon>Insecta</taxon>
        <taxon>Pterygota</taxon>
        <taxon>Neoptera</taxon>
        <taxon>Paraneoptera</taxon>
        <taxon>Hemiptera</taxon>
        <taxon>Sternorrhyncha</taxon>
        <taxon>Aphidomorpha</taxon>
        <taxon>Aphidoidea</taxon>
        <taxon>Aphididae</taxon>
        <taxon>Aphidini</taxon>
        <taxon>Aphis</taxon>
        <taxon>Aphis</taxon>
    </lineage>
</organism>
<sequence length="406" mass="48248">LMVYIDLKCILYITFYNNNEKKKYTFSYMLYYNPNALKEYELKFFNAIIFSSGYLKEFLYNLLLIYADQFLKLLYNFGVSSITNISLFIDLLLLLYQSKIKMILHVTMILMIIFCRHSTFISFQNNSLVGTTDKILTICFGRSLGTMCYSLDQGCLPKKIKDPRFKLNSNLEFSKLMSTAYINDSIMLKIDLVPCKLLVLKFDLILIIIQQIGCMRACFTYSLKQVVCIVIFPKMKAMINHEMNIEFTLKIGSVHKRLKKKKTISTKVNHEFLVDVEIYSCEKLVYISIFVNRTPYSHHMMSLSYTRMISTRLILILKYTYYKIELWQYFWGLFKNVDIFTISKRYNERIFTLEQRFSTFLYSLTQFENFYVLPDYFFAFFFGRFSSRTIYELATYHRLSLPLTSG</sequence>
<keyword evidence="1" id="KW-1133">Transmembrane helix</keyword>
<evidence type="ECO:0000313" key="2">
    <source>
        <dbReference type="EMBL" id="KAE9521856.1"/>
    </source>
</evidence>
<protein>
    <submittedName>
        <fullName evidence="2">Uncharacterized protein</fullName>
    </submittedName>
</protein>
<dbReference type="AlphaFoldDB" id="A0A6G0SU03"/>
<evidence type="ECO:0000256" key="1">
    <source>
        <dbReference type="SAM" id="Phobius"/>
    </source>
</evidence>
<accession>A0A6G0SU03</accession>
<keyword evidence="1" id="KW-0812">Transmembrane</keyword>
<feature type="transmembrane region" description="Helical" evidence="1">
    <location>
        <begin position="44"/>
        <end position="67"/>
    </location>
</feature>
<keyword evidence="3" id="KW-1185">Reference proteome</keyword>
<name>A0A6G0SU03_APHGL</name>
<dbReference type="Proteomes" id="UP000475862">
    <property type="component" value="Unassembled WGS sequence"/>
</dbReference>